<dbReference type="Proteomes" id="UP000546162">
    <property type="component" value="Unassembled WGS sequence"/>
</dbReference>
<evidence type="ECO:0000256" key="4">
    <source>
        <dbReference type="ARBA" id="ARBA00022827"/>
    </source>
</evidence>
<gene>
    <name evidence="7" type="ORF">BJY16_004701</name>
</gene>
<keyword evidence="8" id="KW-1185">Reference proteome</keyword>
<evidence type="ECO:0000256" key="2">
    <source>
        <dbReference type="ARBA" id="ARBA00005272"/>
    </source>
</evidence>
<organism evidence="7 8">
    <name type="scientific">Actinoplanes octamycinicus</name>
    <dbReference type="NCBI Taxonomy" id="135948"/>
    <lineage>
        <taxon>Bacteria</taxon>
        <taxon>Bacillati</taxon>
        <taxon>Actinomycetota</taxon>
        <taxon>Actinomycetes</taxon>
        <taxon>Micromonosporales</taxon>
        <taxon>Micromonosporaceae</taxon>
        <taxon>Actinoplanes</taxon>
    </lineage>
</organism>
<keyword evidence="3" id="KW-0285">Flavoprotein</keyword>
<proteinExistence type="inferred from homology"/>
<comment type="cofactor">
    <cofactor evidence="1">
        <name>FAD</name>
        <dbReference type="ChEBI" id="CHEBI:57692"/>
    </cofactor>
</comment>
<dbReference type="GO" id="GO:0019646">
    <property type="term" value="P:aerobic electron transport chain"/>
    <property type="evidence" value="ECO:0007669"/>
    <property type="project" value="TreeGrafter"/>
</dbReference>
<dbReference type="Gene3D" id="3.50.50.100">
    <property type="match status" value="1"/>
</dbReference>
<dbReference type="InterPro" id="IPR023753">
    <property type="entry name" value="FAD/NAD-binding_dom"/>
</dbReference>
<sequence length="308" mass="32043">MTAHTRTDIVVLGGGYAGITAALRLAPRHRVTLVDPREHFVERVRLHQVAAGQAGTVRPYRKLLAGTGIRHVTGRAAELDPAGGRVAVETGDGQRLDLGYDRLVYALGSRTRVPALIPAAGDAGATPVYTAETAAGLATGMAGRSGRLAVVGGGLTGIEMAAELAEAHPGWQVRLLTAGGLAPTLSEPARRHLRATFDRLGVTVEEGATVDDPRQVDADAVLWSAAMTPATELAAEAGLALDEQGRIRVDAALRSVTRPEIVVAGDAGAGWRMACATAMPTGAHAADTLLREARGAAARPFRLRYVLV</sequence>
<dbReference type="RefSeq" id="WP_203758854.1">
    <property type="nucleotide sequence ID" value="NZ_BAABFG010000005.1"/>
</dbReference>
<evidence type="ECO:0000256" key="5">
    <source>
        <dbReference type="ARBA" id="ARBA00023002"/>
    </source>
</evidence>
<dbReference type="SUPFAM" id="SSF51905">
    <property type="entry name" value="FAD/NAD(P)-binding domain"/>
    <property type="match status" value="1"/>
</dbReference>
<evidence type="ECO:0000256" key="3">
    <source>
        <dbReference type="ARBA" id="ARBA00022630"/>
    </source>
</evidence>
<dbReference type="AlphaFoldDB" id="A0A7W7M8T7"/>
<reference evidence="7 8" key="1">
    <citation type="submission" date="2020-08" db="EMBL/GenBank/DDBJ databases">
        <title>Sequencing the genomes of 1000 actinobacteria strains.</title>
        <authorList>
            <person name="Klenk H.-P."/>
        </authorList>
    </citation>
    <scope>NUCLEOTIDE SEQUENCE [LARGE SCALE GENOMIC DNA]</scope>
    <source>
        <strain evidence="7 8">DSM 45809</strain>
    </source>
</reference>
<accession>A0A7W7M8T7</accession>
<evidence type="ECO:0000313" key="8">
    <source>
        <dbReference type="Proteomes" id="UP000546162"/>
    </source>
</evidence>
<protein>
    <submittedName>
        <fullName evidence="7">NADH dehydrogenase FAD-containing subunit</fullName>
    </submittedName>
</protein>
<dbReference type="PANTHER" id="PTHR42913">
    <property type="entry name" value="APOPTOSIS-INDUCING FACTOR 1"/>
    <property type="match status" value="1"/>
</dbReference>
<dbReference type="PRINTS" id="PR00368">
    <property type="entry name" value="FADPNR"/>
</dbReference>
<evidence type="ECO:0000313" key="7">
    <source>
        <dbReference type="EMBL" id="MBB4741242.1"/>
    </source>
</evidence>
<dbReference type="InterPro" id="IPR051169">
    <property type="entry name" value="NADH-Q_oxidoreductase"/>
</dbReference>
<feature type="domain" description="FAD/NAD(P)-binding" evidence="6">
    <location>
        <begin position="8"/>
        <end position="279"/>
    </location>
</feature>
<keyword evidence="4" id="KW-0274">FAD</keyword>
<comment type="similarity">
    <text evidence="2">Belongs to the NADH dehydrogenase family.</text>
</comment>
<evidence type="ECO:0000259" key="6">
    <source>
        <dbReference type="Pfam" id="PF07992"/>
    </source>
</evidence>
<comment type="caution">
    <text evidence="7">The sequence shown here is derived from an EMBL/GenBank/DDBJ whole genome shotgun (WGS) entry which is preliminary data.</text>
</comment>
<name>A0A7W7M8T7_9ACTN</name>
<dbReference type="PRINTS" id="PR00469">
    <property type="entry name" value="PNDRDTASEII"/>
</dbReference>
<dbReference type="EMBL" id="JACHNB010000001">
    <property type="protein sequence ID" value="MBB4741242.1"/>
    <property type="molecule type" value="Genomic_DNA"/>
</dbReference>
<dbReference type="GO" id="GO:0003955">
    <property type="term" value="F:NAD(P)H dehydrogenase (quinone) activity"/>
    <property type="evidence" value="ECO:0007669"/>
    <property type="project" value="TreeGrafter"/>
</dbReference>
<dbReference type="Pfam" id="PF07992">
    <property type="entry name" value="Pyr_redox_2"/>
    <property type="match status" value="1"/>
</dbReference>
<evidence type="ECO:0000256" key="1">
    <source>
        <dbReference type="ARBA" id="ARBA00001974"/>
    </source>
</evidence>
<keyword evidence="5" id="KW-0560">Oxidoreductase</keyword>
<dbReference type="InterPro" id="IPR036188">
    <property type="entry name" value="FAD/NAD-bd_sf"/>
</dbReference>
<dbReference type="PANTHER" id="PTHR42913:SF3">
    <property type="entry name" value="64 KDA MITOCHONDRIAL NADH DEHYDROGENASE (EUROFUNG)"/>
    <property type="match status" value="1"/>
</dbReference>